<protein>
    <recommendedName>
        <fullName evidence="3">Tripartite motif-containing protein 5</fullName>
    </recommendedName>
    <alternativeName>
        <fullName evidence="17">RING-type E3 ubiquitin transferase TRIM5</fullName>
    </alternativeName>
    <alternativeName>
        <fullName evidence="16">TRIM5alpha</fullName>
    </alternativeName>
</protein>
<comment type="subunit">
    <text evidence="2">Can form homodimers and homotrimers. In addition to lower-order dimerization, also exhibits a higher-order multimerization and both low- and high-order multimerizations are essential for its restriction activity. Interacts with BTBD1 and BTBD2. Interacts with PSMC4, PSMC5, PSMD7 and HSPA8/HSC70. Interacts (via B30.2/SPRY domain) with HSPA1A/B. Interacts with PSMC2, MAP3K7/TAK1, TAB2 and TAB3. Interacts with SQSTM1. Interacts with TRIM6 and TRIM34. Interacts with ULK1 (phosphorylated form), GABARAP, GABARAPL1, GABARAPL2, MAP1LC3A, MAP1LC3C and BECN1.</text>
</comment>
<dbReference type="InterPro" id="IPR017907">
    <property type="entry name" value="Znf_RING_CS"/>
</dbReference>
<evidence type="ECO:0000259" key="20">
    <source>
        <dbReference type="PROSITE" id="PS50119"/>
    </source>
</evidence>
<dbReference type="PRINTS" id="PR01407">
    <property type="entry name" value="BUTYPHLNCDUF"/>
</dbReference>
<evidence type="ECO:0000256" key="16">
    <source>
        <dbReference type="ARBA" id="ARBA00032496"/>
    </source>
</evidence>
<evidence type="ECO:0000256" key="8">
    <source>
        <dbReference type="ARBA" id="ARBA00022786"/>
    </source>
</evidence>
<evidence type="ECO:0000256" key="18">
    <source>
        <dbReference type="PROSITE-ProRule" id="PRU00024"/>
    </source>
</evidence>
<evidence type="ECO:0000256" key="3">
    <source>
        <dbReference type="ARBA" id="ARBA00014825"/>
    </source>
</evidence>
<organism evidence="22 23">
    <name type="scientific">Saguinus oedipus</name>
    <name type="common">Cotton-top tamarin</name>
    <name type="synonym">Oedipomidas oedipus</name>
    <dbReference type="NCBI Taxonomy" id="9490"/>
    <lineage>
        <taxon>Eukaryota</taxon>
        <taxon>Metazoa</taxon>
        <taxon>Chordata</taxon>
        <taxon>Craniata</taxon>
        <taxon>Vertebrata</taxon>
        <taxon>Euteleostomi</taxon>
        <taxon>Mammalia</taxon>
        <taxon>Eutheria</taxon>
        <taxon>Euarchontoglires</taxon>
        <taxon>Primates</taxon>
        <taxon>Haplorrhini</taxon>
        <taxon>Platyrrhini</taxon>
        <taxon>Cebidae</taxon>
        <taxon>Callitrichinae</taxon>
        <taxon>Saguinus</taxon>
    </lineage>
</organism>
<evidence type="ECO:0000256" key="14">
    <source>
        <dbReference type="ARBA" id="ARBA00023054"/>
    </source>
</evidence>
<dbReference type="PROSITE" id="PS50089">
    <property type="entry name" value="ZF_RING_2"/>
    <property type="match status" value="1"/>
</dbReference>
<keyword evidence="9" id="KW-0862">Zinc</keyword>
<dbReference type="SMART" id="SM00336">
    <property type="entry name" value="BBOX"/>
    <property type="match status" value="1"/>
</dbReference>
<reference evidence="22 23" key="1">
    <citation type="submission" date="2023-05" db="EMBL/GenBank/DDBJ databases">
        <title>B98-5 Cell Line De Novo Hybrid Assembly: An Optical Mapping Approach.</title>
        <authorList>
            <person name="Kananen K."/>
            <person name="Auerbach J.A."/>
            <person name="Kautto E."/>
            <person name="Blachly J.S."/>
        </authorList>
    </citation>
    <scope>NUCLEOTIDE SEQUENCE [LARGE SCALE GENOMIC DNA]</scope>
    <source>
        <strain evidence="22">B95-8</strain>
        <tissue evidence="22">Cell line</tissue>
    </source>
</reference>
<feature type="domain" description="B30.2/SPRY" evidence="21">
    <location>
        <begin position="334"/>
        <end position="515"/>
    </location>
</feature>
<keyword evidence="13" id="KW-0072">Autophagy</keyword>
<keyword evidence="11" id="KW-0391">Immunity</keyword>
<dbReference type="InterPro" id="IPR001870">
    <property type="entry name" value="B30.2/SPRY"/>
</dbReference>
<evidence type="ECO:0000256" key="4">
    <source>
        <dbReference type="ARBA" id="ARBA00022588"/>
    </source>
</evidence>
<dbReference type="InterPro" id="IPR003879">
    <property type="entry name" value="Butyrophylin_SPRY"/>
</dbReference>
<dbReference type="InterPro" id="IPR003877">
    <property type="entry name" value="SPRY_dom"/>
</dbReference>
<evidence type="ECO:0000313" key="23">
    <source>
        <dbReference type="Proteomes" id="UP001266305"/>
    </source>
</evidence>
<evidence type="ECO:0000256" key="15">
    <source>
        <dbReference type="ARBA" id="ARBA00023118"/>
    </source>
</evidence>
<evidence type="ECO:0000259" key="21">
    <source>
        <dbReference type="PROSITE" id="PS50188"/>
    </source>
</evidence>
<keyword evidence="23" id="KW-1185">Reference proteome</keyword>
<dbReference type="Pfam" id="PF00622">
    <property type="entry name" value="SPRY"/>
    <property type="match status" value="1"/>
</dbReference>
<keyword evidence="6" id="KW-0479">Metal-binding</keyword>
<evidence type="ECO:0000256" key="13">
    <source>
        <dbReference type="ARBA" id="ARBA00023006"/>
    </source>
</evidence>
<evidence type="ECO:0000256" key="9">
    <source>
        <dbReference type="ARBA" id="ARBA00022833"/>
    </source>
</evidence>
<keyword evidence="8" id="KW-0833">Ubl conjugation pathway</keyword>
<dbReference type="PROSITE" id="PS50119">
    <property type="entry name" value="ZF_BBOX"/>
    <property type="match status" value="1"/>
</dbReference>
<dbReference type="SMART" id="SM00184">
    <property type="entry name" value="RING"/>
    <property type="match status" value="1"/>
</dbReference>
<sequence>MRSRRNIPSGVEAKRAKLILLQNPQSGLGDFQKLPARHRETLIPELTSSYSTASFAENIDRFLWKMDSDFPLAFQKELTCVICLDYLVDPVTIGCGHSFCRPCLCLSWEGARSSANCPVCGEQSHQKDFKTDILLRNLVTIARKASLWQFLSSEKQICGTHRETKTMFCDMDKSLLCSVCSNSQKHRAHKHCPIEGAAEECREKLLKQMRILWEKIQENQRNLNEERKRITLWRGYVYLRAVMIRDEYRKLHPVLHKEEKQHLERLYKAHKEIFPQLLRSWIDKYQKKKQLKETYQELMEMCHKPDVELLQDLGDIMARSESVLLHMPQPVNPELTAGPITGLVHRLNRFRVEISFDYEVSNHSISLLEDVRSWMIRPDREGGSLNSDRPDYFAAWGAQGFFSGKHYWELDVDDSWDWALGVCKDSWIRKKGTMITSEDIFLLLCVKVDDHFRLLTTSPMLPHYVEKPLGRVGVFLDFETGSVSFLNVTKSSLIWRYPAGSLKFPVRPFFYTGHR</sequence>
<keyword evidence="14" id="KW-0175">Coiled coil</keyword>
<dbReference type="InterPro" id="IPR043136">
    <property type="entry name" value="B30.2/SPRY_sf"/>
</dbReference>
<comment type="pathway">
    <text evidence="1">Protein modification; protein ubiquitination.</text>
</comment>
<dbReference type="SUPFAM" id="SSF57850">
    <property type="entry name" value="RING/U-box"/>
    <property type="match status" value="1"/>
</dbReference>
<dbReference type="SMART" id="SM00449">
    <property type="entry name" value="SPRY"/>
    <property type="match status" value="1"/>
</dbReference>
<gene>
    <name evidence="22" type="primary">TRIM43_1</name>
    <name evidence="22" type="ORF">P7K49_022469</name>
</gene>
<proteinExistence type="predicted"/>
<dbReference type="Pfam" id="PF00643">
    <property type="entry name" value="zf-B_box"/>
    <property type="match status" value="1"/>
</dbReference>
<accession>A0ABQ9UWB8</accession>
<dbReference type="InterPro" id="IPR050143">
    <property type="entry name" value="TRIM/RBCC"/>
</dbReference>
<feature type="domain" description="B box-type" evidence="20">
    <location>
        <begin position="153"/>
        <end position="194"/>
    </location>
</feature>
<dbReference type="PANTHER" id="PTHR24103">
    <property type="entry name" value="E3 UBIQUITIN-PROTEIN LIGASE TRIM"/>
    <property type="match status" value="1"/>
</dbReference>
<dbReference type="Pfam" id="PF15227">
    <property type="entry name" value="zf-C3HC4_4"/>
    <property type="match status" value="1"/>
</dbReference>
<evidence type="ECO:0000259" key="19">
    <source>
        <dbReference type="PROSITE" id="PS50089"/>
    </source>
</evidence>
<evidence type="ECO:0000256" key="10">
    <source>
        <dbReference type="ARBA" id="ARBA00022843"/>
    </source>
</evidence>
<dbReference type="InterPro" id="IPR001841">
    <property type="entry name" value="Znf_RING"/>
</dbReference>
<dbReference type="Gene3D" id="3.30.160.60">
    <property type="entry name" value="Classic Zinc Finger"/>
    <property type="match status" value="1"/>
</dbReference>
<dbReference type="InterPro" id="IPR000315">
    <property type="entry name" value="Znf_B-box"/>
</dbReference>
<dbReference type="CDD" id="cd19783">
    <property type="entry name" value="Bbox2_TRIM43-like"/>
    <property type="match status" value="1"/>
</dbReference>
<evidence type="ECO:0000313" key="22">
    <source>
        <dbReference type="EMBL" id="KAK2101121.1"/>
    </source>
</evidence>
<evidence type="ECO:0000256" key="5">
    <source>
        <dbReference type="ARBA" id="ARBA00022679"/>
    </source>
</evidence>
<keyword evidence="7 18" id="KW-0863">Zinc-finger</keyword>
<dbReference type="InterPro" id="IPR013083">
    <property type="entry name" value="Znf_RING/FYVE/PHD"/>
</dbReference>
<evidence type="ECO:0000256" key="17">
    <source>
        <dbReference type="ARBA" id="ARBA00033283"/>
    </source>
</evidence>
<dbReference type="SUPFAM" id="SSF57845">
    <property type="entry name" value="B-box zinc-binding domain"/>
    <property type="match status" value="1"/>
</dbReference>
<evidence type="ECO:0000256" key="12">
    <source>
        <dbReference type="ARBA" id="ARBA00022990"/>
    </source>
</evidence>
<dbReference type="SUPFAM" id="SSF49899">
    <property type="entry name" value="Concanavalin A-like lectins/glucanases"/>
    <property type="match status" value="1"/>
</dbReference>
<comment type="caution">
    <text evidence="22">The sequence shown here is derived from an EMBL/GenBank/DDBJ whole genome shotgun (WGS) entry which is preliminary data.</text>
</comment>
<dbReference type="PROSITE" id="PS50188">
    <property type="entry name" value="B302_SPRY"/>
    <property type="match status" value="1"/>
</dbReference>
<evidence type="ECO:0000256" key="6">
    <source>
        <dbReference type="ARBA" id="ARBA00022723"/>
    </source>
</evidence>
<keyword evidence="15" id="KW-0051">Antiviral defense</keyword>
<dbReference type="Gene3D" id="2.60.120.920">
    <property type="match status" value="1"/>
</dbReference>
<evidence type="ECO:0000256" key="1">
    <source>
        <dbReference type="ARBA" id="ARBA00004906"/>
    </source>
</evidence>
<dbReference type="PROSITE" id="PS00518">
    <property type="entry name" value="ZF_RING_1"/>
    <property type="match status" value="1"/>
</dbReference>
<keyword evidence="10" id="KW-0832">Ubl conjugation</keyword>
<keyword evidence="4" id="KW-0399">Innate immunity</keyword>
<evidence type="ECO:0000256" key="2">
    <source>
        <dbReference type="ARBA" id="ARBA00011109"/>
    </source>
</evidence>
<evidence type="ECO:0000256" key="11">
    <source>
        <dbReference type="ARBA" id="ARBA00022859"/>
    </source>
</evidence>
<dbReference type="Proteomes" id="UP001266305">
    <property type="component" value="Unassembled WGS sequence"/>
</dbReference>
<dbReference type="InterPro" id="IPR013320">
    <property type="entry name" value="ConA-like_dom_sf"/>
</dbReference>
<dbReference type="EMBL" id="JASSZA010000010">
    <property type="protein sequence ID" value="KAK2101121.1"/>
    <property type="molecule type" value="Genomic_DNA"/>
</dbReference>
<dbReference type="Gene3D" id="3.30.40.10">
    <property type="entry name" value="Zinc/RING finger domain, C3HC4 (zinc finger)"/>
    <property type="match status" value="1"/>
</dbReference>
<keyword evidence="5" id="KW-0808">Transferase</keyword>
<keyword evidence="12" id="KW-0007">Acetylation</keyword>
<evidence type="ECO:0000256" key="7">
    <source>
        <dbReference type="ARBA" id="ARBA00022771"/>
    </source>
</evidence>
<feature type="domain" description="RING-type" evidence="19">
    <location>
        <begin position="80"/>
        <end position="120"/>
    </location>
</feature>
<name>A0ABQ9UWB8_SAGOE</name>